<dbReference type="EMBL" id="KJ867540">
    <property type="protein sequence ID" value="AIL53992.1"/>
    <property type="molecule type" value="Viral_cRNA"/>
</dbReference>
<feature type="domain" description="Paramyxovirus structural protein P/V N-terminal" evidence="3">
    <location>
        <begin position="4"/>
        <end position="297"/>
    </location>
</feature>
<feature type="region of interest" description="Disordered" evidence="2">
    <location>
        <begin position="129"/>
        <end position="237"/>
    </location>
</feature>
<feature type="compositionally biased region" description="Basic and acidic residues" evidence="2">
    <location>
        <begin position="175"/>
        <end position="187"/>
    </location>
</feature>
<sequence length="298" mass="32118">MAEELAYHVVEGLACLKSLFASPPDLSPIRDTLENWREGLDPSHRGTPNPDMSEGNHQNINQSCPPAIGSGEIDLSTEGNLGYREINYDDSEAGLRGVQVYGSHPQIQRYHVYSHGREEIEGLQDADSLMGQADPPLANTFSTGEDGSDDSDVDSGPDDPDRHPLYDRGSVADNDDVKSTDVEKLEGDDIQEVLNSQKSKRGRFQGGKTLRVPETPDVKHPRPSAQSIKKGTDGNSVLSGTVTECSSISGATQAVPESRCESSERNAFVESVPKSARSAKTIQELTQESGTIASPTQP</sequence>
<feature type="compositionally biased region" description="Acidic residues" evidence="2">
    <location>
        <begin position="146"/>
        <end position="158"/>
    </location>
</feature>
<accession>A0A088DB24</accession>
<name>A0A088DB24_9MONO</name>
<reference evidence="4 5" key="1">
    <citation type="submission" date="2014-05" db="EMBL/GenBank/DDBJ databases">
        <title>Molecular Evolution and Emergence of Peste des Petits Ruminants Virus.</title>
        <authorList>
            <person name="Munir M."/>
            <person name="Wensman J."/>
            <person name="Muniraju M."/>
            <person name="Libeau G."/>
            <person name="Parida S."/>
        </authorList>
    </citation>
    <scope>NUCLEOTIDE SEQUENCE [LARGE SCALE GENOMIC DNA]</scope>
    <source>
        <strain evidence="4">Ethiopia 1994</strain>
    </source>
</reference>
<evidence type="ECO:0000256" key="1">
    <source>
        <dbReference type="ARBA" id="ARBA00022495"/>
    </source>
</evidence>
<feature type="compositionally biased region" description="Polar residues" evidence="2">
    <location>
        <begin position="278"/>
        <end position="298"/>
    </location>
</feature>
<feature type="compositionally biased region" description="Polar residues" evidence="2">
    <location>
        <begin position="224"/>
        <end position="237"/>
    </location>
</feature>
<evidence type="ECO:0000313" key="5">
    <source>
        <dbReference type="Proteomes" id="UP000118493"/>
    </source>
</evidence>
<protein>
    <submittedName>
        <fullName evidence="4">V protein</fullName>
    </submittedName>
</protein>
<proteinExistence type="predicted"/>
<gene>
    <name evidence="4" type="primary">V</name>
</gene>
<feature type="compositionally biased region" description="Polar residues" evidence="2">
    <location>
        <begin position="55"/>
        <end position="64"/>
    </location>
</feature>
<keyword evidence="1" id="KW-0691">RNA editing</keyword>
<evidence type="ECO:0000313" key="4">
    <source>
        <dbReference type="EMBL" id="AIL53992.1"/>
    </source>
</evidence>
<feature type="region of interest" description="Disordered" evidence="2">
    <location>
        <begin position="37"/>
        <end position="73"/>
    </location>
</feature>
<evidence type="ECO:0000259" key="3">
    <source>
        <dbReference type="Pfam" id="PF13825"/>
    </source>
</evidence>
<feature type="region of interest" description="Disordered" evidence="2">
    <location>
        <begin position="271"/>
        <end position="298"/>
    </location>
</feature>
<organism evidence="4 5">
    <name type="scientific">Morbillivirus caprinae</name>
    <dbReference type="NCBI Taxonomy" id="3052343"/>
    <lineage>
        <taxon>Viruses</taxon>
        <taxon>Riboviria</taxon>
        <taxon>Orthornavirae</taxon>
        <taxon>Negarnaviricota</taxon>
        <taxon>Haploviricotina</taxon>
        <taxon>Monjiviricetes</taxon>
        <taxon>Mononegavirales</taxon>
        <taxon>Paramyxoviridae</taxon>
        <taxon>Orthoparamyxovirinae</taxon>
        <taxon>Morbillivirus</taxon>
    </lineage>
</organism>
<evidence type="ECO:0000256" key="2">
    <source>
        <dbReference type="SAM" id="MobiDB-lite"/>
    </source>
</evidence>
<dbReference type="Proteomes" id="UP000118493">
    <property type="component" value="Genome"/>
</dbReference>
<dbReference type="Pfam" id="PF13825">
    <property type="entry name" value="Paramyxo_P_V_N"/>
    <property type="match status" value="1"/>
</dbReference>
<dbReference type="InterPro" id="IPR028243">
    <property type="entry name" value="Paramyxo_P/V_N"/>
</dbReference>